<organism evidence="1 2">
    <name type="scientific">Methanocaldococcus fervens (strain DSM 4213 / JCM 15782 / AG86)</name>
    <name type="common">Methanococcus fervens</name>
    <dbReference type="NCBI Taxonomy" id="573064"/>
    <lineage>
        <taxon>Archaea</taxon>
        <taxon>Methanobacteriati</taxon>
        <taxon>Methanobacteriota</taxon>
        <taxon>Methanomada group</taxon>
        <taxon>Methanococci</taxon>
        <taxon>Methanococcales</taxon>
        <taxon>Methanocaldococcaceae</taxon>
        <taxon>Methanocaldococcus</taxon>
    </lineage>
</organism>
<protein>
    <submittedName>
        <fullName evidence="1">Uncharacterized protein</fullName>
    </submittedName>
</protein>
<evidence type="ECO:0000313" key="1">
    <source>
        <dbReference type="EMBL" id="ACV24115.1"/>
    </source>
</evidence>
<dbReference type="GeneID" id="25394511"/>
<gene>
    <name evidence="1" type="ordered locus">Mefer_0278</name>
</gene>
<keyword evidence="2" id="KW-1185">Reference proteome</keyword>
<dbReference type="AlphaFoldDB" id="C7P6D3"/>
<sequence>MSVDVNNLLRYTDEILKAEIVSLFTLLDKTFVSWWQSINSEYFKGITPKYSNEKDEIKNLLSAFFNDLKINIDGLNIKDKDGNVIDEVDALNDFINENWRNWRGINLKENPKKNFTSVVWIFRRSKFWD</sequence>
<dbReference type="KEGG" id="mfe:Mefer_0278"/>
<evidence type="ECO:0000313" key="2">
    <source>
        <dbReference type="Proteomes" id="UP000001495"/>
    </source>
</evidence>
<dbReference type="Proteomes" id="UP000001495">
    <property type="component" value="Chromosome"/>
</dbReference>
<reference evidence="1" key="1">
    <citation type="submission" date="2009-08" db="EMBL/GenBank/DDBJ databases">
        <title>Complete sequence of chromosome of Methanocaldococcus fervens AG86.</title>
        <authorList>
            <consortium name="US DOE Joint Genome Institute"/>
            <person name="Lucas S."/>
            <person name="Copeland A."/>
            <person name="Lapidus A."/>
            <person name="Glavina del Rio T."/>
            <person name="Tice H."/>
            <person name="Bruce D."/>
            <person name="Goodwin L."/>
            <person name="Pitluck S."/>
            <person name="Chertkov O."/>
            <person name="Detter J.C."/>
            <person name="Han C."/>
            <person name="Tapia R."/>
            <person name="Larimer F."/>
            <person name="Land M."/>
            <person name="Hauser L."/>
            <person name="Kyrpides N."/>
            <person name="Ovchinnikova G."/>
            <person name="Lupa-Sieprawska M."/>
            <person name="Whitman W.B."/>
        </authorList>
    </citation>
    <scope>NUCLEOTIDE SEQUENCE [LARGE SCALE GENOMIC DNA]</scope>
    <source>
        <strain evidence="1">AG86</strain>
    </source>
</reference>
<dbReference type="RefSeq" id="WP_015790855.1">
    <property type="nucleotide sequence ID" value="NC_013156.1"/>
</dbReference>
<dbReference type="HOGENOM" id="CLU_1943854_0_0_2"/>
<name>C7P6D3_METFA</name>
<proteinExistence type="predicted"/>
<dbReference type="STRING" id="573064.Mefer_0278"/>
<dbReference type="EMBL" id="CP001696">
    <property type="protein sequence ID" value="ACV24115.1"/>
    <property type="molecule type" value="Genomic_DNA"/>
</dbReference>
<accession>C7P6D3</accession>